<sequence>MSDSTVTLISDSGEPEAQRSTQKHNSRVEHILSCISEGFTRAKADQILRLLQDQEELNNKLYDCEIKKDNSDSEDDSDTLSDSSIKETEKRLALRLSLHKQVGGRSKTSMGFYNDVDRVNYSSDEDSTQNMADTDRPINTRINRPKSSYVRRRTTINGDSTDENMDNEQVVAQRRSPPTSPNNEIVDSSQYDRYAHVRTPAPGQHPGVQRQRTRVRGFCEDPAPEPPSNLQRQRTVHDISAQNISSDEARDEFNSSPRQRHRRQQFRHARANRPGSENVYLVRQRTESNMLKARTNYVRPKSDKTLIQQAKQNKMLSIDTNPLQASQNTGFQPVASSIQASQSQAQQRYQSYAPPSQRPKSRRSQGRQDLSLNTRGPGVISGRTQPIGVMKLPPLDPTVAKRAERIVLAAHETCA</sequence>
<proteinExistence type="predicted"/>
<name>A0AA88XVY6_PINIB</name>
<feature type="region of interest" description="Disordered" evidence="1">
    <location>
        <begin position="334"/>
        <end position="392"/>
    </location>
</feature>
<feature type="compositionally biased region" description="Basic residues" evidence="1">
    <location>
        <begin position="258"/>
        <end position="271"/>
    </location>
</feature>
<dbReference type="Proteomes" id="UP001186944">
    <property type="component" value="Unassembled WGS sequence"/>
</dbReference>
<feature type="compositionally biased region" description="Polar residues" evidence="1">
    <location>
        <begin position="1"/>
        <end position="10"/>
    </location>
</feature>
<feature type="region of interest" description="Disordered" evidence="1">
    <location>
        <begin position="240"/>
        <end position="281"/>
    </location>
</feature>
<evidence type="ECO:0000313" key="2">
    <source>
        <dbReference type="EMBL" id="KAK3092872.1"/>
    </source>
</evidence>
<protein>
    <submittedName>
        <fullName evidence="2">Uncharacterized protein</fullName>
    </submittedName>
</protein>
<feature type="region of interest" description="Disordered" evidence="1">
    <location>
        <begin position="67"/>
        <end position="87"/>
    </location>
</feature>
<gene>
    <name evidence="2" type="ORF">FSP39_008156</name>
</gene>
<feature type="region of interest" description="Disordered" evidence="1">
    <location>
        <begin position="121"/>
        <end position="140"/>
    </location>
</feature>
<accession>A0AA88XVY6</accession>
<dbReference type="EMBL" id="VSWD01000009">
    <property type="protein sequence ID" value="KAK3092872.1"/>
    <property type="molecule type" value="Genomic_DNA"/>
</dbReference>
<keyword evidence="3" id="KW-1185">Reference proteome</keyword>
<feature type="region of interest" description="Disordered" evidence="1">
    <location>
        <begin position="1"/>
        <end position="27"/>
    </location>
</feature>
<evidence type="ECO:0000256" key="1">
    <source>
        <dbReference type="SAM" id="MobiDB-lite"/>
    </source>
</evidence>
<feature type="region of interest" description="Disordered" evidence="1">
    <location>
        <begin position="155"/>
        <end position="185"/>
    </location>
</feature>
<dbReference type="AlphaFoldDB" id="A0AA88XVY6"/>
<organism evidence="2 3">
    <name type="scientific">Pinctada imbricata</name>
    <name type="common">Atlantic pearl-oyster</name>
    <name type="synonym">Pinctada martensii</name>
    <dbReference type="NCBI Taxonomy" id="66713"/>
    <lineage>
        <taxon>Eukaryota</taxon>
        <taxon>Metazoa</taxon>
        <taxon>Spiralia</taxon>
        <taxon>Lophotrochozoa</taxon>
        <taxon>Mollusca</taxon>
        <taxon>Bivalvia</taxon>
        <taxon>Autobranchia</taxon>
        <taxon>Pteriomorphia</taxon>
        <taxon>Pterioida</taxon>
        <taxon>Pterioidea</taxon>
        <taxon>Pteriidae</taxon>
        <taxon>Pinctada</taxon>
    </lineage>
</organism>
<reference evidence="2" key="1">
    <citation type="submission" date="2019-08" db="EMBL/GenBank/DDBJ databases">
        <title>The improved chromosome-level genome for the pearl oyster Pinctada fucata martensii using PacBio sequencing and Hi-C.</title>
        <authorList>
            <person name="Zheng Z."/>
        </authorList>
    </citation>
    <scope>NUCLEOTIDE SEQUENCE</scope>
    <source>
        <strain evidence="2">ZZ-2019</strain>
        <tissue evidence="2">Adductor muscle</tissue>
    </source>
</reference>
<evidence type="ECO:0000313" key="3">
    <source>
        <dbReference type="Proteomes" id="UP001186944"/>
    </source>
</evidence>
<feature type="compositionally biased region" description="Low complexity" evidence="1">
    <location>
        <begin position="335"/>
        <end position="353"/>
    </location>
</feature>
<comment type="caution">
    <text evidence="2">The sequence shown here is derived from an EMBL/GenBank/DDBJ whole genome shotgun (WGS) entry which is preliminary data.</text>
</comment>